<accession>A0A5P8D9B1</accession>
<dbReference type="EMBL" id="MN284893">
    <property type="protein sequence ID" value="QFP94680.1"/>
    <property type="molecule type" value="Genomic_DNA"/>
</dbReference>
<reference evidence="1 2" key="1">
    <citation type="submission" date="2019-08" db="EMBL/GenBank/DDBJ databases">
        <authorList>
            <person name="Lippold A."/>
            <person name="Marlatt M."/>
            <person name="Cooper K."/>
            <person name="Frohnapfel E."/>
            <person name="Glenski M."/>
            <person name="Johnson H."/>
            <person name="Johnson K."/>
            <person name="Tjaden E."/>
            <person name="Troeh S."/>
            <person name="Hayes S."/>
            <person name="Ettinger A.-S.H."/>
            <person name="Ettinger W.F."/>
            <person name="Haydock J."/>
            <person name="Anders K.R."/>
            <person name="Garlena R.A."/>
            <person name="Russell D.A."/>
            <person name="Pope W.H."/>
            <person name="Jacobs-Sera D."/>
            <person name="Hatfull G.F."/>
        </authorList>
    </citation>
    <scope>NUCLEOTIDE SEQUENCE [LARGE SCALE GENOMIC DNA]</scope>
</reference>
<dbReference type="Proteomes" id="UP000325405">
    <property type="component" value="Segment"/>
</dbReference>
<keyword evidence="2" id="KW-1185">Reference proteome</keyword>
<organism evidence="1 2">
    <name type="scientific">Mycobacterium phage LilMcDreamy</name>
    <dbReference type="NCBI Taxonomy" id="2652422"/>
    <lineage>
        <taxon>Viruses</taxon>
        <taxon>Duplodnaviria</taxon>
        <taxon>Heunggongvirae</taxon>
        <taxon>Uroviricota</taxon>
        <taxon>Caudoviricetes</taxon>
        <taxon>Bclasvirinae</taxon>
        <taxon>Lilmcdreamyvirus</taxon>
        <taxon>Lilmcdreamyvirus lilmcdreamy</taxon>
    </lineage>
</organism>
<dbReference type="RefSeq" id="YP_009949624.1">
    <property type="nucleotide sequence ID" value="NC_051582.1"/>
</dbReference>
<sequence>MTHPTRVCPLCTKPLWANDVRNALSRYVNDSICERCGTIEAFTLARVNDNPAARTCLYYDELSGIMLVNETEAGYVPIWATPPDPDWARKYVEAVNNRVDIEPDDMMTIVGRSMALGGVL</sequence>
<protein>
    <submittedName>
        <fullName evidence="1">Uncharacterized protein</fullName>
    </submittedName>
</protein>
<gene>
    <name evidence="1" type="primary">60</name>
    <name evidence="1" type="ORF">SEA_LILMCDREAMY_60</name>
</gene>
<evidence type="ECO:0000313" key="1">
    <source>
        <dbReference type="EMBL" id="QFP94680.1"/>
    </source>
</evidence>
<dbReference type="GeneID" id="60321030"/>
<evidence type="ECO:0000313" key="2">
    <source>
        <dbReference type="Proteomes" id="UP000325405"/>
    </source>
</evidence>
<dbReference type="KEGG" id="vg:60321030"/>
<name>A0A5P8D9B1_9CAUD</name>
<proteinExistence type="predicted"/>